<evidence type="ECO:0000256" key="1">
    <source>
        <dbReference type="SAM" id="MobiDB-lite"/>
    </source>
</evidence>
<proteinExistence type="predicted"/>
<evidence type="ECO:0000313" key="2">
    <source>
        <dbReference type="EMBL" id="MDT0321157.1"/>
    </source>
</evidence>
<keyword evidence="3" id="KW-1185">Reference proteome</keyword>
<dbReference type="EMBL" id="JAVREM010000035">
    <property type="protein sequence ID" value="MDT0321157.1"/>
    <property type="molecule type" value="Genomic_DNA"/>
</dbReference>
<dbReference type="RefSeq" id="WP_311601362.1">
    <property type="nucleotide sequence ID" value="NZ_JAVREM010000035.1"/>
</dbReference>
<organism evidence="2 3">
    <name type="scientific">Streptomyces millisiae</name>
    <dbReference type="NCBI Taxonomy" id="3075542"/>
    <lineage>
        <taxon>Bacteria</taxon>
        <taxon>Bacillati</taxon>
        <taxon>Actinomycetota</taxon>
        <taxon>Actinomycetes</taxon>
        <taxon>Kitasatosporales</taxon>
        <taxon>Streptomycetaceae</taxon>
        <taxon>Streptomyces</taxon>
    </lineage>
</organism>
<evidence type="ECO:0000313" key="3">
    <source>
        <dbReference type="Proteomes" id="UP001183420"/>
    </source>
</evidence>
<accession>A0ABU2LU75</accession>
<dbReference type="Proteomes" id="UP001183420">
    <property type="component" value="Unassembled WGS sequence"/>
</dbReference>
<gene>
    <name evidence="2" type="ORF">RNC47_22740</name>
</gene>
<sequence>MTTMNIGALNGAERGAANREGLAAMRTSFAQIASDVTMFGEVPNAAKASAALEAAARAMLRELERSGRTVEDIRLSAAQAAGIGEDTDEAAEAELGKVQLKDVTSFDDRMEENHPTRPREYRRSTLIIPGR</sequence>
<feature type="region of interest" description="Disordered" evidence="1">
    <location>
        <begin position="104"/>
        <end position="131"/>
    </location>
</feature>
<name>A0ABU2LU75_9ACTN</name>
<protein>
    <submittedName>
        <fullName evidence="2">Uncharacterized protein</fullName>
    </submittedName>
</protein>
<reference evidence="3" key="1">
    <citation type="submission" date="2023-07" db="EMBL/GenBank/DDBJ databases">
        <title>30 novel species of actinomycetes from the DSMZ collection.</title>
        <authorList>
            <person name="Nouioui I."/>
        </authorList>
    </citation>
    <scope>NUCLEOTIDE SEQUENCE [LARGE SCALE GENOMIC DNA]</scope>
    <source>
        <strain evidence="3">DSM 44918</strain>
    </source>
</reference>
<comment type="caution">
    <text evidence="2">The sequence shown here is derived from an EMBL/GenBank/DDBJ whole genome shotgun (WGS) entry which is preliminary data.</text>
</comment>
<feature type="compositionally biased region" description="Basic and acidic residues" evidence="1">
    <location>
        <begin position="104"/>
        <end position="123"/>
    </location>
</feature>